<dbReference type="GO" id="GO:0009664">
    <property type="term" value="P:plant-type cell wall organization"/>
    <property type="evidence" value="ECO:0007669"/>
    <property type="project" value="InterPro"/>
</dbReference>
<dbReference type="EMBL" id="BPVZ01000168">
    <property type="protein sequence ID" value="GKV43430.1"/>
    <property type="molecule type" value="Genomic_DNA"/>
</dbReference>
<keyword evidence="1" id="KW-0134">Cell wall</keyword>
<reference evidence="2 3" key="1">
    <citation type="journal article" date="2021" name="Commun. Biol.">
        <title>The genome of Shorea leprosula (Dipterocarpaceae) highlights the ecological relevance of drought in aseasonal tropical rainforests.</title>
        <authorList>
            <person name="Ng K.K.S."/>
            <person name="Kobayashi M.J."/>
            <person name="Fawcett J.A."/>
            <person name="Hatakeyama M."/>
            <person name="Paape T."/>
            <person name="Ng C.H."/>
            <person name="Ang C.C."/>
            <person name="Tnah L.H."/>
            <person name="Lee C.T."/>
            <person name="Nishiyama T."/>
            <person name="Sese J."/>
            <person name="O'Brien M.J."/>
            <person name="Copetti D."/>
            <person name="Mohd Noor M.I."/>
            <person name="Ong R.C."/>
            <person name="Putra M."/>
            <person name="Sireger I.Z."/>
            <person name="Indrioko S."/>
            <person name="Kosugi Y."/>
            <person name="Izuno A."/>
            <person name="Isagi Y."/>
            <person name="Lee S.L."/>
            <person name="Shimizu K.K."/>
        </authorList>
    </citation>
    <scope>NUCLEOTIDE SEQUENCE [LARGE SCALE GENOMIC DNA]</scope>
    <source>
        <strain evidence="2">214</strain>
    </source>
</reference>
<proteinExistence type="inferred from homology"/>
<evidence type="ECO:0000313" key="2">
    <source>
        <dbReference type="EMBL" id="GKV43430.1"/>
    </source>
</evidence>
<evidence type="ECO:0000256" key="1">
    <source>
        <dbReference type="RuleBase" id="RU365023"/>
    </source>
</evidence>
<accession>A0AAV5M0Z5</accession>
<dbReference type="InterPro" id="IPR002963">
    <property type="entry name" value="Expansin"/>
</dbReference>
<comment type="subcellular location">
    <subcellularLocation>
        <location evidence="1">Secreted</location>
        <location evidence="1">Cell wall</location>
    </subcellularLocation>
    <subcellularLocation>
        <location evidence="1">Membrane</location>
        <topology evidence="1">Peripheral membrane protein</topology>
    </subcellularLocation>
</comment>
<protein>
    <recommendedName>
        <fullName evidence="1">Expansin</fullName>
    </recommendedName>
</protein>
<comment type="function">
    <text evidence="1">Causes loosening and extension of plant cell walls by disrupting non-covalent bonding between cellulose microfibrils and matrix glucans. No enzymatic activity has been found.</text>
</comment>
<dbReference type="PRINTS" id="PR01226">
    <property type="entry name" value="EXPANSIN"/>
</dbReference>
<evidence type="ECO:0000313" key="3">
    <source>
        <dbReference type="Proteomes" id="UP001054252"/>
    </source>
</evidence>
<name>A0AAV5M0Z5_9ROSI</name>
<keyword evidence="1" id="KW-0961">Cell wall biogenesis/degradation</keyword>
<dbReference type="AlphaFoldDB" id="A0AAV5M0Z5"/>
<comment type="similarity">
    <text evidence="1">Belongs to the expansin family. Expansin A subfamily.</text>
</comment>
<keyword evidence="3" id="KW-1185">Reference proteome</keyword>
<organism evidence="2 3">
    <name type="scientific">Rubroshorea leprosula</name>
    <dbReference type="NCBI Taxonomy" id="152421"/>
    <lineage>
        <taxon>Eukaryota</taxon>
        <taxon>Viridiplantae</taxon>
        <taxon>Streptophyta</taxon>
        <taxon>Embryophyta</taxon>
        <taxon>Tracheophyta</taxon>
        <taxon>Spermatophyta</taxon>
        <taxon>Magnoliopsida</taxon>
        <taxon>eudicotyledons</taxon>
        <taxon>Gunneridae</taxon>
        <taxon>Pentapetalae</taxon>
        <taxon>rosids</taxon>
        <taxon>malvids</taxon>
        <taxon>Malvales</taxon>
        <taxon>Dipterocarpaceae</taxon>
        <taxon>Rubroshorea</taxon>
    </lineage>
</organism>
<sequence length="79" mass="8565">MIQQCALCFLFLINQDYGTNTVALTAALLNNGLIGKVASSSNDLMKNGGAHKIHYRLIVAATSFYPPKNALSSKDMDFL</sequence>
<comment type="caution">
    <text evidence="2">The sequence shown here is derived from an EMBL/GenBank/DDBJ whole genome shotgun (WGS) entry which is preliminary data.</text>
</comment>
<dbReference type="GO" id="GO:0016020">
    <property type="term" value="C:membrane"/>
    <property type="evidence" value="ECO:0007669"/>
    <property type="project" value="UniProtKB-SubCell"/>
</dbReference>
<keyword evidence="1" id="KW-0964">Secreted</keyword>
<gene>
    <name evidence="2" type="ORF">SLEP1_g50718</name>
</gene>
<dbReference type="Proteomes" id="UP001054252">
    <property type="component" value="Unassembled WGS sequence"/>
</dbReference>